<dbReference type="EMBL" id="UZAJ01016733">
    <property type="protein sequence ID" value="VDO77135.1"/>
    <property type="molecule type" value="Genomic_DNA"/>
</dbReference>
<reference evidence="1 2" key="2">
    <citation type="submission" date="2018-11" db="EMBL/GenBank/DDBJ databases">
        <authorList>
            <consortium name="Pathogen Informatics"/>
        </authorList>
    </citation>
    <scope>NUCLEOTIDE SEQUENCE [LARGE SCALE GENOMIC DNA]</scope>
</reference>
<protein>
    <submittedName>
        <fullName evidence="1 3">Uncharacterized protein</fullName>
    </submittedName>
</protein>
<reference evidence="3" key="1">
    <citation type="submission" date="2016-06" db="UniProtKB">
        <authorList>
            <consortium name="WormBaseParasite"/>
        </authorList>
    </citation>
    <scope>IDENTIFICATION</scope>
</reference>
<organism evidence="3">
    <name type="scientific">Onchocerca flexuosa</name>
    <dbReference type="NCBI Taxonomy" id="387005"/>
    <lineage>
        <taxon>Eukaryota</taxon>
        <taxon>Metazoa</taxon>
        <taxon>Ecdysozoa</taxon>
        <taxon>Nematoda</taxon>
        <taxon>Chromadorea</taxon>
        <taxon>Rhabditida</taxon>
        <taxon>Spirurina</taxon>
        <taxon>Spiruromorpha</taxon>
        <taxon>Filarioidea</taxon>
        <taxon>Onchocercidae</taxon>
        <taxon>Onchocerca</taxon>
    </lineage>
</organism>
<keyword evidence="2" id="KW-1185">Reference proteome</keyword>
<proteinExistence type="predicted"/>
<evidence type="ECO:0000313" key="1">
    <source>
        <dbReference type="EMBL" id="VDO77135.1"/>
    </source>
</evidence>
<dbReference type="Proteomes" id="UP000267606">
    <property type="component" value="Unassembled WGS sequence"/>
</dbReference>
<evidence type="ECO:0000313" key="2">
    <source>
        <dbReference type="Proteomes" id="UP000267606"/>
    </source>
</evidence>
<gene>
    <name evidence="1" type="ORF">OFLC_LOCUS11529</name>
</gene>
<dbReference type="WBParaSite" id="OFLC_0001153201-mRNA-1">
    <property type="protein sequence ID" value="OFLC_0001153201-mRNA-1"/>
    <property type="gene ID" value="OFLC_0001153201"/>
</dbReference>
<accession>A0A183HVM0</accession>
<dbReference type="AlphaFoldDB" id="A0A183HVM0"/>
<evidence type="ECO:0000313" key="3">
    <source>
        <dbReference type="WBParaSite" id="OFLC_0001153201-mRNA-1"/>
    </source>
</evidence>
<sequence>MHIMLALSKNCWKNRSVYFPSTNIVACMQLSMERMMRDTVLL</sequence>
<name>A0A183HVM0_9BILA</name>